<organism evidence="2 3">
    <name type="scientific">Arabis nemorensis</name>
    <dbReference type="NCBI Taxonomy" id="586526"/>
    <lineage>
        <taxon>Eukaryota</taxon>
        <taxon>Viridiplantae</taxon>
        <taxon>Streptophyta</taxon>
        <taxon>Embryophyta</taxon>
        <taxon>Tracheophyta</taxon>
        <taxon>Spermatophyta</taxon>
        <taxon>Magnoliopsida</taxon>
        <taxon>eudicotyledons</taxon>
        <taxon>Gunneridae</taxon>
        <taxon>Pentapetalae</taxon>
        <taxon>rosids</taxon>
        <taxon>malvids</taxon>
        <taxon>Brassicales</taxon>
        <taxon>Brassicaceae</taxon>
        <taxon>Arabideae</taxon>
        <taxon>Arabis</taxon>
    </lineage>
</organism>
<reference evidence="2" key="1">
    <citation type="submission" date="2019-07" db="EMBL/GenBank/DDBJ databases">
        <authorList>
            <person name="Dittberner H."/>
        </authorList>
    </citation>
    <scope>NUCLEOTIDE SEQUENCE [LARGE SCALE GENOMIC DNA]</scope>
</reference>
<dbReference type="GO" id="GO:0006370">
    <property type="term" value="P:7-methylguanosine mRNA capping"/>
    <property type="evidence" value="ECO:0007669"/>
    <property type="project" value="InterPro"/>
</dbReference>
<evidence type="ECO:0000313" key="2">
    <source>
        <dbReference type="EMBL" id="VVB15285.1"/>
    </source>
</evidence>
<dbReference type="SUPFAM" id="SSF56091">
    <property type="entry name" value="DNA ligase/mRNA capping enzyme, catalytic domain"/>
    <property type="match status" value="1"/>
</dbReference>
<dbReference type="Proteomes" id="UP000489600">
    <property type="component" value="Unassembled WGS sequence"/>
</dbReference>
<comment type="caution">
    <text evidence="2">The sequence shown here is derived from an EMBL/GenBank/DDBJ whole genome shotgun (WGS) entry which is preliminary data.</text>
</comment>
<keyword evidence="3" id="KW-1185">Reference proteome</keyword>
<protein>
    <recommendedName>
        <fullName evidence="1">mRNA capping enzyme adenylation domain-containing protein</fullName>
    </recommendedName>
</protein>
<dbReference type="InterPro" id="IPR001339">
    <property type="entry name" value="mRNA_cap_enzyme_adenylation"/>
</dbReference>
<evidence type="ECO:0000259" key="1">
    <source>
        <dbReference type="Pfam" id="PF01331"/>
    </source>
</evidence>
<feature type="domain" description="mRNA capping enzyme adenylation" evidence="1">
    <location>
        <begin position="1"/>
        <end position="121"/>
    </location>
</feature>
<dbReference type="SUPFAM" id="SSF50249">
    <property type="entry name" value="Nucleic acid-binding proteins"/>
    <property type="match status" value="1"/>
</dbReference>
<dbReference type="GO" id="GO:0004484">
    <property type="term" value="F:mRNA guanylyltransferase activity"/>
    <property type="evidence" value="ECO:0007669"/>
    <property type="project" value="InterPro"/>
</dbReference>
<dbReference type="InterPro" id="IPR051029">
    <property type="entry name" value="mRNA_Capping_Enz/RNA_Phosphat"/>
</dbReference>
<dbReference type="OrthoDB" id="200924at2759"/>
<dbReference type="AlphaFoldDB" id="A0A565CNM1"/>
<dbReference type="PANTHER" id="PTHR10367:SF15">
    <property type="entry name" value="MRNA GUANYLYLTRANSFERASE"/>
    <property type="match status" value="1"/>
</dbReference>
<dbReference type="GO" id="GO:0005524">
    <property type="term" value="F:ATP binding"/>
    <property type="evidence" value="ECO:0007669"/>
    <property type="project" value="InterPro"/>
</dbReference>
<dbReference type="EMBL" id="CABITT030000008">
    <property type="protein sequence ID" value="VVB15285.1"/>
    <property type="molecule type" value="Genomic_DNA"/>
</dbReference>
<evidence type="ECO:0000313" key="3">
    <source>
        <dbReference type="Proteomes" id="UP000489600"/>
    </source>
</evidence>
<name>A0A565CNM1_9BRAS</name>
<sequence length="201" mass="23985">MVVDTFLDGKRRRQVRRYLVYDLVAVNGKSVTELPFSKILDILNKQVIRPRNDEKKVTSHWYRYEMEPFGVRIKAFFLLSALEKVFKDLIPSISHEADGLILQGWDDPYVPQANYDLLKWKYPEKNTDDFLLEMSKDGRRMLFLYENKKKKLMEGYSVEFRGDSWNNQSNYCGKIVECSWDREKKVWVGMRIELTKIHRMA</sequence>
<dbReference type="InterPro" id="IPR012340">
    <property type="entry name" value="NA-bd_OB-fold"/>
</dbReference>
<dbReference type="Gene3D" id="3.30.470.30">
    <property type="entry name" value="DNA ligase/mRNA capping enzyme"/>
    <property type="match status" value="1"/>
</dbReference>
<gene>
    <name evidence="2" type="ORF">ANE_LOCUS25729</name>
</gene>
<dbReference type="Gene3D" id="2.40.50.140">
    <property type="entry name" value="Nucleic acid-binding proteins"/>
    <property type="match status" value="1"/>
</dbReference>
<accession>A0A565CNM1</accession>
<dbReference type="PANTHER" id="PTHR10367">
    <property type="entry name" value="MRNA-CAPPING ENZYME"/>
    <property type="match status" value="1"/>
</dbReference>
<proteinExistence type="predicted"/>
<dbReference type="Pfam" id="PF01331">
    <property type="entry name" value="mRNA_cap_enzyme"/>
    <property type="match status" value="1"/>
</dbReference>